<keyword evidence="2" id="KW-1185">Reference proteome</keyword>
<dbReference type="STRING" id="756272.Plabr_0195"/>
<organism evidence="1 2">
    <name type="scientific">Rubinisphaera brasiliensis (strain ATCC 49424 / DSM 5305 / JCM 21570 / IAM 15109 / NBRC 103401 / IFAM 1448)</name>
    <name type="common">Planctomyces brasiliensis</name>
    <dbReference type="NCBI Taxonomy" id="756272"/>
    <lineage>
        <taxon>Bacteria</taxon>
        <taxon>Pseudomonadati</taxon>
        <taxon>Planctomycetota</taxon>
        <taxon>Planctomycetia</taxon>
        <taxon>Planctomycetales</taxon>
        <taxon>Planctomycetaceae</taxon>
        <taxon>Rubinisphaera</taxon>
    </lineage>
</organism>
<accession>F0SNJ1</accession>
<dbReference type="AlphaFoldDB" id="F0SNJ1"/>
<gene>
    <name evidence="1" type="ordered locus">Plabr_0195</name>
</gene>
<dbReference type="Proteomes" id="UP000006860">
    <property type="component" value="Chromosome"/>
</dbReference>
<name>F0SNJ1_RUBBR</name>
<dbReference type="KEGG" id="pbs:Plabr_0195"/>
<dbReference type="RefSeq" id="WP_013626569.1">
    <property type="nucleotide sequence ID" value="NC_015174.1"/>
</dbReference>
<evidence type="ECO:0000313" key="2">
    <source>
        <dbReference type="Proteomes" id="UP000006860"/>
    </source>
</evidence>
<sequence>MHVKRKRSKGYLRRPPKLIVDRQPKGLSNISPVYEPGRPHQFRTLQRWGRLEFVIDDLGTQLTFHPHPLFEADLPVFSVHKKTEFRVLARAIRVLGELIEGRNPMDLEP</sequence>
<reference evidence="2" key="1">
    <citation type="submission" date="2011-02" db="EMBL/GenBank/DDBJ databases">
        <title>The complete genome of Planctomyces brasiliensis DSM 5305.</title>
        <authorList>
            <person name="Lucas S."/>
            <person name="Copeland A."/>
            <person name="Lapidus A."/>
            <person name="Bruce D."/>
            <person name="Goodwin L."/>
            <person name="Pitluck S."/>
            <person name="Kyrpides N."/>
            <person name="Mavromatis K."/>
            <person name="Pagani I."/>
            <person name="Ivanova N."/>
            <person name="Ovchinnikova G."/>
            <person name="Lu M."/>
            <person name="Detter J.C."/>
            <person name="Han C."/>
            <person name="Land M."/>
            <person name="Hauser L."/>
            <person name="Markowitz V."/>
            <person name="Cheng J.-F."/>
            <person name="Hugenholtz P."/>
            <person name="Woyke T."/>
            <person name="Wu D."/>
            <person name="Tindall B."/>
            <person name="Pomrenke H.G."/>
            <person name="Brambilla E."/>
            <person name="Klenk H.-P."/>
            <person name="Eisen J.A."/>
        </authorList>
    </citation>
    <scope>NUCLEOTIDE SEQUENCE [LARGE SCALE GENOMIC DNA]</scope>
    <source>
        <strain evidence="2">ATCC 49424 / DSM 5305 / JCM 21570 / NBRC 103401 / IFAM 1448</strain>
    </source>
</reference>
<proteinExistence type="predicted"/>
<dbReference type="HOGENOM" id="CLU_2181990_0_0_0"/>
<evidence type="ECO:0000313" key="1">
    <source>
        <dbReference type="EMBL" id="ADY57825.1"/>
    </source>
</evidence>
<dbReference type="EMBL" id="CP002546">
    <property type="protein sequence ID" value="ADY57825.1"/>
    <property type="molecule type" value="Genomic_DNA"/>
</dbReference>
<protein>
    <submittedName>
        <fullName evidence="1">Uncharacterized protein</fullName>
    </submittedName>
</protein>